<accession>A0A9P0HIA7</accession>
<evidence type="ECO:0000256" key="2">
    <source>
        <dbReference type="PIRSR" id="PIRSR601461-1"/>
    </source>
</evidence>
<feature type="domain" description="Peptidase A1" evidence="5">
    <location>
        <begin position="71"/>
        <end position="388"/>
    </location>
</feature>
<dbReference type="FunFam" id="2.40.70.10:FF:000008">
    <property type="entry name" value="Cathepsin D"/>
    <property type="match status" value="1"/>
</dbReference>
<feature type="active site" evidence="2">
    <location>
        <position position="281"/>
    </location>
</feature>
<feature type="active site" evidence="2">
    <location>
        <position position="89"/>
    </location>
</feature>
<protein>
    <recommendedName>
        <fullName evidence="5">Peptidase A1 domain-containing protein</fullName>
    </recommendedName>
</protein>
<evidence type="ECO:0000313" key="7">
    <source>
        <dbReference type="Proteomes" id="UP001152798"/>
    </source>
</evidence>
<evidence type="ECO:0000256" key="1">
    <source>
        <dbReference type="ARBA" id="ARBA00007447"/>
    </source>
</evidence>
<dbReference type="Gene3D" id="2.40.70.10">
    <property type="entry name" value="Acid Proteases"/>
    <property type="match status" value="2"/>
</dbReference>
<dbReference type="FunFam" id="2.40.70.10:FF:000044">
    <property type="entry name" value="Lysosomal aspartic protease"/>
    <property type="match status" value="1"/>
</dbReference>
<dbReference type="PRINTS" id="PR00792">
    <property type="entry name" value="PEPSIN"/>
</dbReference>
<dbReference type="EMBL" id="OV725081">
    <property type="protein sequence ID" value="CAH1402528.1"/>
    <property type="molecule type" value="Genomic_DNA"/>
</dbReference>
<evidence type="ECO:0000313" key="6">
    <source>
        <dbReference type="EMBL" id="CAH1402528.1"/>
    </source>
</evidence>
<feature type="chain" id="PRO_5040464408" description="Peptidase A1 domain-containing protein" evidence="4">
    <location>
        <begin position="19"/>
        <end position="391"/>
    </location>
</feature>
<dbReference type="PROSITE" id="PS51767">
    <property type="entry name" value="PEPTIDASE_A1"/>
    <property type="match status" value="1"/>
</dbReference>
<name>A0A9P0HIA7_NEZVI</name>
<dbReference type="InterPro" id="IPR021109">
    <property type="entry name" value="Peptidase_aspartic_dom_sf"/>
</dbReference>
<dbReference type="Pfam" id="PF00026">
    <property type="entry name" value="Asp"/>
    <property type="match status" value="1"/>
</dbReference>
<keyword evidence="3" id="KW-1015">Disulfide bond</keyword>
<dbReference type="AlphaFoldDB" id="A0A9P0HIA7"/>
<dbReference type="GO" id="GO:0004190">
    <property type="term" value="F:aspartic-type endopeptidase activity"/>
    <property type="evidence" value="ECO:0007669"/>
    <property type="project" value="InterPro"/>
</dbReference>
<feature type="disulfide bond" evidence="3">
    <location>
        <begin position="315"/>
        <end position="352"/>
    </location>
</feature>
<evidence type="ECO:0000256" key="4">
    <source>
        <dbReference type="SAM" id="SignalP"/>
    </source>
</evidence>
<dbReference type="InterPro" id="IPR033121">
    <property type="entry name" value="PEPTIDASE_A1"/>
</dbReference>
<evidence type="ECO:0000256" key="3">
    <source>
        <dbReference type="PIRSR" id="PIRSR601461-2"/>
    </source>
</evidence>
<dbReference type="OrthoDB" id="6614841at2759"/>
<keyword evidence="7" id="KW-1185">Reference proteome</keyword>
<feature type="disulfide bond" evidence="3">
    <location>
        <begin position="102"/>
        <end position="109"/>
    </location>
</feature>
<dbReference type="PANTHER" id="PTHR47966:SF51">
    <property type="entry name" value="BETA-SITE APP-CLEAVING ENZYME, ISOFORM A-RELATED"/>
    <property type="match status" value="1"/>
</dbReference>
<gene>
    <name evidence="6" type="ORF">NEZAVI_LOCUS11329</name>
</gene>
<comment type="similarity">
    <text evidence="1">Belongs to the peptidase A1 family.</text>
</comment>
<proteinExistence type="inferred from homology"/>
<sequence length="391" mass="44339">MIPKLIVCFLSLIVFVSSEPISISLNRLRSPLKFLLANHEEPRYKKIIQHLEDLKDAPHTVPLFKFLDYEFYGDVLIGHPGQRFKVVFDTSWGDLWVPSILCPVLDIACINKNKYDSAKSSTYKPTGKKFNVNLGSYNITGKISSDLVQIGQINITGQTFGEVMSLPYQEYLFSKADGIFGLSFDAAAVSDGITPFFYNMIKQKTVKKEIFSFYFNRDLSTDKGGALLLGDVDPKHYRGNFTYVRVDPRSGYWQIPVDGVYLKTSQGKTQFCKGGCKAIFDTSTNEIRGPTEEIHQINQLLKARRFYFNRFIIDCGRVPMLPHITFVIGKQLFELKGPDFVQKMSWGPVTVCLSSFTPYEGGSWTLGGAFMSQYYTLFDMENYQIGLAIAR</sequence>
<evidence type="ECO:0000259" key="5">
    <source>
        <dbReference type="PROSITE" id="PS51767"/>
    </source>
</evidence>
<dbReference type="GO" id="GO:0005764">
    <property type="term" value="C:lysosome"/>
    <property type="evidence" value="ECO:0007669"/>
    <property type="project" value="TreeGrafter"/>
</dbReference>
<reference evidence="6" key="1">
    <citation type="submission" date="2022-01" db="EMBL/GenBank/DDBJ databases">
        <authorList>
            <person name="King R."/>
        </authorList>
    </citation>
    <scope>NUCLEOTIDE SEQUENCE</scope>
</reference>
<dbReference type="Proteomes" id="UP001152798">
    <property type="component" value="Chromosome 5"/>
</dbReference>
<dbReference type="Gene3D" id="2.60.40.1960">
    <property type="match status" value="1"/>
</dbReference>
<dbReference type="SUPFAM" id="SSF50630">
    <property type="entry name" value="Acid proteases"/>
    <property type="match status" value="1"/>
</dbReference>
<keyword evidence="4" id="KW-0732">Signal</keyword>
<dbReference type="InterPro" id="IPR001461">
    <property type="entry name" value="Aspartic_peptidase_A1"/>
</dbReference>
<dbReference type="PANTHER" id="PTHR47966">
    <property type="entry name" value="BETA-SITE APP-CLEAVING ENZYME, ISOFORM A-RELATED"/>
    <property type="match status" value="1"/>
</dbReference>
<feature type="signal peptide" evidence="4">
    <location>
        <begin position="1"/>
        <end position="18"/>
    </location>
</feature>
<dbReference type="GO" id="GO:0006508">
    <property type="term" value="P:proteolysis"/>
    <property type="evidence" value="ECO:0007669"/>
    <property type="project" value="InterPro"/>
</dbReference>
<organism evidence="6 7">
    <name type="scientific">Nezara viridula</name>
    <name type="common">Southern green stink bug</name>
    <name type="synonym">Cimex viridulus</name>
    <dbReference type="NCBI Taxonomy" id="85310"/>
    <lineage>
        <taxon>Eukaryota</taxon>
        <taxon>Metazoa</taxon>
        <taxon>Ecdysozoa</taxon>
        <taxon>Arthropoda</taxon>
        <taxon>Hexapoda</taxon>
        <taxon>Insecta</taxon>
        <taxon>Pterygota</taxon>
        <taxon>Neoptera</taxon>
        <taxon>Paraneoptera</taxon>
        <taxon>Hemiptera</taxon>
        <taxon>Heteroptera</taxon>
        <taxon>Panheteroptera</taxon>
        <taxon>Pentatomomorpha</taxon>
        <taxon>Pentatomoidea</taxon>
        <taxon>Pentatomidae</taxon>
        <taxon>Pentatominae</taxon>
        <taxon>Nezara</taxon>
    </lineage>
</organism>